<dbReference type="PANTHER" id="PTHR31157">
    <property type="entry name" value="SCP DOMAIN-CONTAINING PROTEIN"/>
    <property type="match status" value="1"/>
</dbReference>
<evidence type="ECO:0000259" key="2">
    <source>
        <dbReference type="Pfam" id="PF00188"/>
    </source>
</evidence>
<reference evidence="3 4" key="1">
    <citation type="journal article" date="2016" name="Nat. Commun.">
        <title>Thousands of microbial genomes shed light on interconnected biogeochemical processes in an aquifer system.</title>
        <authorList>
            <person name="Anantharaman K."/>
            <person name="Brown C.T."/>
            <person name="Hug L.A."/>
            <person name="Sharon I."/>
            <person name="Castelle C.J."/>
            <person name="Probst A.J."/>
            <person name="Thomas B.C."/>
            <person name="Singh A."/>
            <person name="Wilkins M.J."/>
            <person name="Karaoz U."/>
            <person name="Brodie E.L."/>
            <person name="Williams K.H."/>
            <person name="Hubbard S.S."/>
            <person name="Banfield J.F."/>
        </authorList>
    </citation>
    <scope>NUCLEOTIDE SEQUENCE [LARGE SCALE GENOMIC DNA]</scope>
</reference>
<feature type="compositionally biased region" description="Polar residues" evidence="1">
    <location>
        <begin position="20"/>
        <end position="31"/>
    </location>
</feature>
<comment type="caution">
    <text evidence="3">The sequence shown here is derived from an EMBL/GenBank/DDBJ whole genome shotgun (WGS) entry which is preliminary data.</text>
</comment>
<feature type="domain" description="SCP" evidence="2">
    <location>
        <begin position="99"/>
        <end position="217"/>
    </location>
</feature>
<name>A0A1G2E0U3_9BACT</name>
<gene>
    <name evidence="3" type="ORF">A2494_01475</name>
</gene>
<sequence>FEGATSPTSSTRSLSSEPTATSTTGTHNPDITNDLPLEKSKTEEVVTPVVKKSVPVNTPKGTTITPTVSAPGALIVPSATLALEGGTLGGALEESEIIALTNKERLASGLKPLSFNAHLSVMATAKANDMIAKQYFAHVAPDGTDLSMLAKTYGYAYLNVGENLALGDFTSSEDVVLGWMNSPGHRANILNKSFTEIGVSAVIGDYEGRKVWYAVQEFGRPLSDCPPPDVSLKMKIERYQEEISALEVSLSNLKTAIISSELDRVTYNEKVEDYNALIESYNQLLMTTKQDIQLYNAQVEKYNTCAGN</sequence>
<proteinExistence type="predicted"/>
<dbReference type="CDD" id="cd05379">
    <property type="entry name" value="CAP_bacterial"/>
    <property type="match status" value="1"/>
</dbReference>
<evidence type="ECO:0000313" key="4">
    <source>
        <dbReference type="Proteomes" id="UP000178106"/>
    </source>
</evidence>
<feature type="compositionally biased region" description="Low complexity" evidence="1">
    <location>
        <begin position="1"/>
        <end position="19"/>
    </location>
</feature>
<dbReference type="PANTHER" id="PTHR31157:SF1">
    <property type="entry name" value="SCP DOMAIN-CONTAINING PROTEIN"/>
    <property type="match status" value="1"/>
</dbReference>
<protein>
    <recommendedName>
        <fullName evidence="2">SCP domain-containing protein</fullName>
    </recommendedName>
</protein>
<feature type="non-terminal residue" evidence="3">
    <location>
        <position position="1"/>
    </location>
</feature>
<organism evidence="3 4">
    <name type="scientific">Candidatus Lloydbacteria bacterium RIFOXYC12_FULL_46_25</name>
    <dbReference type="NCBI Taxonomy" id="1798670"/>
    <lineage>
        <taxon>Bacteria</taxon>
        <taxon>Candidatus Lloydiibacteriota</taxon>
    </lineage>
</organism>
<evidence type="ECO:0000313" key="3">
    <source>
        <dbReference type="EMBL" id="OGZ19433.1"/>
    </source>
</evidence>
<dbReference type="Gene3D" id="3.40.33.10">
    <property type="entry name" value="CAP"/>
    <property type="match status" value="1"/>
</dbReference>
<dbReference type="SUPFAM" id="SSF55797">
    <property type="entry name" value="PR-1-like"/>
    <property type="match status" value="1"/>
</dbReference>
<dbReference type="InterPro" id="IPR014044">
    <property type="entry name" value="CAP_dom"/>
</dbReference>
<dbReference type="EMBL" id="MHLU01000054">
    <property type="protein sequence ID" value="OGZ19433.1"/>
    <property type="molecule type" value="Genomic_DNA"/>
</dbReference>
<dbReference type="AlphaFoldDB" id="A0A1G2E0U3"/>
<evidence type="ECO:0000256" key="1">
    <source>
        <dbReference type="SAM" id="MobiDB-lite"/>
    </source>
</evidence>
<dbReference type="InterPro" id="IPR035940">
    <property type="entry name" value="CAP_sf"/>
</dbReference>
<dbReference type="Proteomes" id="UP000178106">
    <property type="component" value="Unassembled WGS sequence"/>
</dbReference>
<dbReference type="Pfam" id="PF00188">
    <property type="entry name" value="CAP"/>
    <property type="match status" value="1"/>
</dbReference>
<feature type="region of interest" description="Disordered" evidence="1">
    <location>
        <begin position="1"/>
        <end position="43"/>
    </location>
</feature>
<accession>A0A1G2E0U3</accession>